<sequence>MVTSAKTKLQFKQKLTGGSAAEVLKKLKELHSELKNMEQDTVDTNSFAAVKKELVDTSIVNHKDKGVRIYAACCIADLLRLYAPDAPYSKTSLKTIFRLFVNELRHIATPENTYYNQYSYLLESLSAVKSIVLITDLSNANEITTDLFRNMFDDVRPQQAKNVHISISELLEHVIMETSSLSQEIVDIILAQFLHKHKLDNPAAYRLACDLGNHCAEKLQRYVFQYFSDIISTAGSEELSAKELNDFKTVHQLVVELNKGAPILLLNVIPQLEEELKLTDVNVRSLAVSSLGQMFAEKTSQLASQYESTWKAWLLRRNDKVPSVRIHWLECLVNLIKAQPTLAKDLNEGLAERFLDPEEKVRSVACKIIGELDYETSLHHVQKDTLLQVGHRCRDKKKSVIKEAITSLSVLYNQAYPEIENGTQASLSHFAWMPSAILHALYVNDPEIQTYVENAVYTTILPPHGTVSARAQRLIVTFATLDDKGRTGLLSVLRRGVDSRQAMNTTMKLLKMQADAAGKPEAEAIDKKLADFFKVFSEKFPDPVKASQLLHKYAKVHDEKFRQSITDCMDSTLPVREIRKAGKETLSRLENIAPAVLELFSIIVERICLTVINKEVVSELIRSLGGAAEHRQEAGELLRSISLIYPSIFEDHLGDMISLLRDRDAAGASDTLHTLAGFAKQFARSLPADSQSKEVIQTFLEAGTILQATHATIVLASIKDNEEMCQEIAQTAVERLQDSSPHLLRDLTILSQLALYTPQVFETVSSSVTTFVVKSLLMTNIPEEASMYDTTVDWVEASELNEYTLSKIMGLKVLVNRAIVLASDQVSAQDAARPLFKLLWTLIAQDGELVKEQNSSNVLKSYLRLSAARFVVKLCCSRPVYERMVTVFDFCHLALIIQDPVFRVRHGLAKRIMKYIRKKELHVRHLAVLFLAAHEPEVEWRKIIRDFLVQTSRTQESGNKLMHNELTLARLIHLLANHPDFAAKLPEDDATGPHESHSISDLNLSAKYIEFYLDTMANSENISLIFYIASLLKTVRFSNLHEPNENLYALSDLTQYLIQEKSRSHNWTLTSHPGQVVLPRELYSSLAASEVSVEISKKSYLSAEWVYAREHRGKAERKPRPPPQERKIGQAAKRRSRSASVSGDEEDSSEPNAPVPVRAKRAKKAKVEKTPETPTRRMASRAAKDKAAVYKDLDSGEEEEVEEDEFLESDEDN</sequence>
<proteinExistence type="predicted"/>
<organism evidence="7 8">
    <name type="scientific">Podila minutissima</name>
    <dbReference type="NCBI Taxonomy" id="64525"/>
    <lineage>
        <taxon>Eukaryota</taxon>
        <taxon>Fungi</taxon>
        <taxon>Fungi incertae sedis</taxon>
        <taxon>Mucoromycota</taxon>
        <taxon>Mortierellomycotina</taxon>
        <taxon>Mortierellomycetes</taxon>
        <taxon>Mortierellales</taxon>
        <taxon>Mortierellaceae</taxon>
        <taxon>Podila</taxon>
    </lineage>
</organism>
<dbReference type="SUPFAM" id="SSF48371">
    <property type="entry name" value="ARM repeat"/>
    <property type="match status" value="1"/>
</dbReference>
<feature type="compositionally biased region" description="Basic and acidic residues" evidence="6">
    <location>
        <begin position="1116"/>
        <end position="1128"/>
    </location>
</feature>
<keyword evidence="3" id="KW-0498">Mitosis</keyword>
<dbReference type="Gene3D" id="1.25.10.10">
    <property type="entry name" value="Leucine-rich Repeat Variant"/>
    <property type="match status" value="1"/>
</dbReference>
<evidence type="ECO:0000313" key="7">
    <source>
        <dbReference type="EMBL" id="KAF9331180.1"/>
    </source>
</evidence>
<dbReference type="GO" id="GO:0005634">
    <property type="term" value="C:nucleus"/>
    <property type="evidence" value="ECO:0007669"/>
    <property type="project" value="UniProtKB-SubCell"/>
</dbReference>
<feature type="region of interest" description="Disordered" evidence="6">
    <location>
        <begin position="1111"/>
        <end position="1213"/>
    </location>
</feature>
<evidence type="ECO:0000256" key="1">
    <source>
        <dbReference type="ARBA" id="ARBA00004123"/>
    </source>
</evidence>
<dbReference type="InterPro" id="IPR016024">
    <property type="entry name" value="ARM-type_fold"/>
</dbReference>
<accession>A0A9P5SLX6</accession>
<gene>
    <name evidence="7" type="ORF">BG006_005951</name>
</gene>
<dbReference type="GO" id="GO:0007064">
    <property type="term" value="P:mitotic sister chromatid cohesion"/>
    <property type="evidence" value="ECO:0007669"/>
    <property type="project" value="InterPro"/>
</dbReference>
<dbReference type="AlphaFoldDB" id="A0A9P5SLX6"/>
<evidence type="ECO:0000256" key="3">
    <source>
        <dbReference type="ARBA" id="ARBA00022776"/>
    </source>
</evidence>
<dbReference type="CDD" id="cd19953">
    <property type="entry name" value="PDS5"/>
    <property type="match status" value="1"/>
</dbReference>
<reference evidence="7" key="1">
    <citation type="journal article" date="2020" name="Fungal Divers.">
        <title>Resolving the Mortierellaceae phylogeny through synthesis of multi-gene phylogenetics and phylogenomics.</title>
        <authorList>
            <person name="Vandepol N."/>
            <person name="Liber J."/>
            <person name="Desiro A."/>
            <person name="Na H."/>
            <person name="Kennedy M."/>
            <person name="Barry K."/>
            <person name="Grigoriev I.V."/>
            <person name="Miller A.N."/>
            <person name="O'Donnell K."/>
            <person name="Stajich J.E."/>
            <person name="Bonito G."/>
        </authorList>
    </citation>
    <scope>NUCLEOTIDE SEQUENCE</scope>
    <source>
        <strain evidence="7">NVP1</strain>
    </source>
</reference>
<evidence type="ECO:0000313" key="8">
    <source>
        <dbReference type="Proteomes" id="UP000696485"/>
    </source>
</evidence>
<feature type="compositionally biased region" description="Acidic residues" evidence="6">
    <location>
        <begin position="1195"/>
        <end position="1213"/>
    </location>
</feature>
<dbReference type="EMBL" id="JAAAUY010000342">
    <property type="protein sequence ID" value="KAF9331180.1"/>
    <property type="molecule type" value="Genomic_DNA"/>
</dbReference>
<dbReference type="Proteomes" id="UP000696485">
    <property type="component" value="Unassembled WGS sequence"/>
</dbReference>
<keyword evidence="2" id="KW-0132">Cell division</keyword>
<keyword evidence="8" id="KW-1185">Reference proteome</keyword>
<dbReference type="InterPro" id="IPR011989">
    <property type="entry name" value="ARM-like"/>
</dbReference>
<evidence type="ECO:0000256" key="6">
    <source>
        <dbReference type="SAM" id="MobiDB-lite"/>
    </source>
</evidence>
<dbReference type="Pfam" id="PF20168">
    <property type="entry name" value="PDS5"/>
    <property type="match status" value="1"/>
</dbReference>
<name>A0A9P5SLX6_9FUNG</name>
<feature type="compositionally biased region" description="Basic and acidic residues" evidence="6">
    <location>
        <begin position="1182"/>
        <end position="1194"/>
    </location>
</feature>
<dbReference type="PANTHER" id="PTHR12663">
    <property type="entry name" value="ANDROGEN INDUCED INHIBITOR OF PROLIFERATION AS3 / PDS5-RELATED"/>
    <property type="match status" value="1"/>
</dbReference>
<dbReference type="GO" id="GO:0006281">
    <property type="term" value="P:DNA repair"/>
    <property type="evidence" value="ECO:0007669"/>
    <property type="project" value="TreeGrafter"/>
</dbReference>
<dbReference type="InterPro" id="IPR039776">
    <property type="entry name" value="Pds5"/>
</dbReference>
<dbReference type="GO" id="GO:0051301">
    <property type="term" value="P:cell division"/>
    <property type="evidence" value="ECO:0007669"/>
    <property type="project" value="UniProtKB-KW"/>
</dbReference>
<protein>
    <submittedName>
        <fullName evidence="7">Uncharacterized protein</fullName>
    </submittedName>
</protein>
<comment type="subcellular location">
    <subcellularLocation>
        <location evidence="1">Nucleus</location>
    </subcellularLocation>
</comment>
<evidence type="ECO:0000256" key="2">
    <source>
        <dbReference type="ARBA" id="ARBA00022618"/>
    </source>
</evidence>
<feature type="compositionally biased region" description="Basic and acidic residues" evidence="6">
    <location>
        <begin position="1165"/>
        <end position="1175"/>
    </location>
</feature>
<dbReference type="PANTHER" id="PTHR12663:SF0">
    <property type="entry name" value="PRECOCIOUS DISSOCIATION OF SISTERS 5, ISOFORM A"/>
    <property type="match status" value="1"/>
</dbReference>
<keyword evidence="5" id="KW-0131">Cell cycle</keyword>
<evidence type="ECO:0000256" key="5">
    <source>
        <dbReference type="ARBA" id="ARBA00023306"/>
    </source>
</evidence>
<comment type="caution">
    <text evidence="7">The sequence shown here is derived from an EMBL/GenBank/DDBJ whole genome shotgun (WGS) entry which is preliminary data.</text>
</comment>
<keyword evidence="4" id="KW-0539">Nucleus</keyword>
<dbReference type="GO" id="GO:0000785">
    <property type="term" value="C:chromatin"/>
    <property type="evidence" value="ECO:0007669"/>
    <property type="project" value="TreeGrafter"/>
</dbReference>
<evidence type="ECO:0000256" key="4">
    <source>
        <dbReference type="ARBA" id="ARBA00023242"/>
    </source>
</evidence>